<dbReference type="Pfam" id="PF00072">
    <property type="entry name" value="Response_reg"/>
    <property type="match status" value="1"/>
</dbReference>
<evidence type="ECO:0000256" key="4">
    <source>
        <dbReference type="ARBA" id="ARBA00023125"/>
    </source>
</evidence>
<dbReference type="PATRIC" id="fig|161398.10.peg.123"/>
<evidence type="ECO:0000313" key="9">
    <source>
        <dbReference type="EMBL" id="ALO40647.1"/>
    </source>
</evidence>
<dbReference type="PROSITE" id="PS00676">
    <property type="entry name" value="SIGMA54_INTERACT_2"/>
    <property type="match status" value="1"/>
</dbReference>
<dbReference type="SUPFAM" id="SSF52172">
    <property type="entry name" value="CheY-like"/>
    <property type="match status" value="1"/>
</dbReference>
<evidence type="ECO:0000256" key="1">
    <source>
        <dbReference type="ARBA" id="ARBA00022741"/>
    </source>
</evidence>
<dbReference type="SMART" id="SM00382">
    <property type="entry name" value="AAA"/>
    <property type="match status" value="1"/>
</dbReference>
<dbReference type="SMART" id="SM00448">
    <property type="entry name" value="REC"/>
    <property type="match status" value="1"/>
</dbReference>
<dbReference type="STRING" id="161398.PP2015_119"/>
<evidence type="ECO:0000256" key="5">
    <source>
        <dbReference type="ARBA" id="ARBA00023163"/>
    </source>
</evidence>
<dbReference type="GO" id="GO:0006355">
    <property type="term" value="P:regulation of DNA-templated transcription"/>
    <property type="evidence" value="ECO:0007669"/>
    <property type="project" value="InterPro"/>
</dbReference>
<dbReference type="GO" id="GO:0003677">
    <property type="term" value="F:DNA binding"/>
    <property type="evidence" value="ECO:0007669"/>
    <property type="project" value="UniProtKB-KW"/>
</dbReference>
<dbReference type="PROSITE" id="PS50110">
    <property type="entry name" value="RESPONSE_REGULATORY"/>
    <property type="match status" value="1"/>
</dbReference>
<dbReference type="InterPro" id="IPR025944">
    <property type="entry name" value="Sigma_54_int_dom_CS"/>
</dbReference>
<sequence>MANTNLLIVDDDVHFAELLSLRLESLGYQVYLAHRATLALSILQKHAIDVVLTDLRMEHMDGLALFNEINKRFSALPVIIMTAHGSIEEAIKATESGVSGFLTKPIDIAALERLLDGVLERRSSAEKKVGEFHGLFYESDLMHTLAYKLEAISRSQANILIQGESGTGKEVTAQAIHKASAVSEGPFIAINCGAMPANLLESELFGHQKGAFTGATKDKVGLAQLADNGTLFLDEIADMPLDLQVKLLRVLQERKIRPVGAEFEIPINVRILSASHKDLKKAVEAGTFREDLYYRLNVISITLPSLKERPEDIPLLANHFLAKFADKSFSRDAIAKLVQYPWPGNIRQLHNVVEYAVALTPGKLISLQTINEALPEETGAPFIGLNEAKVQFEYEYLQKALAITRGNVAEAAKIAKRNRSDFYKLLKKHNIEPSAV</sequence>
<name>A0A0S2JWZ3_9GAMM</name>
<dbReference type="InterPro" id="IPR025943">
    <property type="entry name" value="Sigma_54_int_dom_ATP-bd_2"/>
</dbReference>
<keyword evidence="10" id="KW-1185">Reference proteome</keyword>
<dbReference type="InterPro" id="IPR001789">
    <property type="entry name" value="Sig_transdc_resp-reg_receiver"/>
</dbReference>
<evidence type="ECO:0000256" key="3">
    <source>
        <dbReference type="ARBA" id="ARBA00023015"/>
    </source>
</evidence>
<dbReference type="InterPro" id="IPR009057">
    <property type="entry name" value="Homeodomain-like_sf"/>
</dbReference>
<dbReference type="Gene3D" id="3.40.50.2300">
    <property type="match status" value="1"/>
</dbReference>
<dbReference type="Gene3D" id="1.10.10.60">
    <property type="entry name" value="Homeodomain-like"/>
    <property type="match status" value="1"/>
</dbReference>
<dbReference type="InterPro" id="IPR027417">
    <property type="entry name" value="P-loop_NTPase"/>
</dbReference>
<dbReference type="PROSITE" id="PS00688">
    <property type="entry name" value="SIGMA54_INTERACT_3"/>
    <property type="match status" value="1"/>
</dbReference>
<gene>
    <name evidence="9" type="ORF">PP2015_119</name>
</gene>
<keyword evidence="5" id="KW-0804">Transcription</keyword>
<keyword evidence="4" id="KW-0238">DNA-binding</keyword>
<dbReference type="InterPro" id="IPR058031">
    <property type="entry name" value="AAA_lid_NorR"/>
</dbReference>
<keyword evidence="1" id="KW-0547">Nucleotide-binding</keyword>
<dbReference type="Pfam" id="PF25601">
    <property type="entry name" value="AAA_lid_14"/>
    <property type="match status" value="1"/>
</dbReference>
<dbReference type="InterPro" id="IPR002078">
    <property type="entry name" value="Sigma_54_int"/>
</dbReference>
<dbReference type="PROSITE" id="PS50045">
    <property type="entry name" value="SIGMA54_INTERACT_4"/>
    <property type="match status" value="1"/>
</dbReference>
<evidence type="ECO:0000256" key="6">
    <source>
        <dbReference type="PROSITE-ProRule" id="PRU00169"/>
    </source>
</evidence>
<evidence type="ECO:0000256" key="2">
    <source>
        <dbReference type="ARBA" id="ARBA00022840"/>
    </source>
</evidence>
<accession>A0A0S2JWZ3</accession>
<feature type="modified residue" description="4-aspartylphosphate" evidence="6">
    <location>
        <position position="54"/>
    </location>
</feature>
<dbReference type="EMBL" id="CP013187">
    <property type="protein sequence ID" value="ALO40647.1"/>
    <property type="molecule type" value="Genomic_DNA"/>
</dbReference>
<keyword evidence="2" id="KW-0067">ATP-binding</keyword>
<dbReference type="PANTHER" id="PTHR32071">
    <property type="entry name" value="TRANSCRIPTIONAL REGULATORY PROTEIN"/>
    <property type="match status" value="1"/>
</dbReference>
<dbReference type="KEGG" id="pphe:PP2015_119"/>
<feature type="domain" description="Response regulatory" evidence="8">
    <location>
        <begin position="5"/>
        <end position="119"/>
    </location>
</feature>
<dbReference type="RefSeq" id="WP_058028441.1">
    <property type="nucleotide sequence ID" value="NZ_CP013187.1"/>
</dbReference>
<dbReference type="CDD" id="cd00009">
    <property type="entry name" value="AAA"/>
    <property type="match status" value="1"/>
</dbReference>
<dbReference type="Pfam" id="PF00158">
    <property type="entry name" value="Sigma54_activat"/>
    <property type="match status" value="1"/>
</dbReference>
<proteinExistence type="predicted"/>
<dbReference type="OrthoDB" id="5899712at2"/>
<dbReference type="CDD" id="cd00156">
    <property type="entry name" value="REC"/>
    <property type="match status" value="1"/>
</dbReference>
<evidence type="ECO:0000259" key="8">
    <source>
        <dbReference type="PROSITE" id="PS50110"/>
    </source>
</evidence>
<dbReference type="GO" id="GO:0005524">
    <property type="term" value="F:ATP binding"/>
    <property type="evidence" value="ECO:0007669"/>
    <property type="project" value="UniProtKB-KW"/>
</dbReference>
<dbReference type="SUPFAM" id="SSF52540">
    <property type="entry name" value="P-loop containing nucleoside triphosphate hydrolases"/>
    <property type="match status" value="1"/>
</dbReference>
<keyword evidence="3" id="KW-0805">Transcription regulation</keyword>
<dbReference type="FunFam" id="3.40.50.300:FF:000006">
    <property type="entry name" value="DNA-binding transcriptional regulator NtrC"/>
    <property type="match status" value="1"/>
</dbReference>
<reference evidence="9 10" key="1">
    <citation type="submission" date="2015-11" db="EMBL/GenBank/DDBJ databases">
        <authorList>
            <person name="Zhang Y."/>
            <person name="Guo Z."/>
        </authorList>
    </citation>
    <scope>NUCLEOTIDE SEQUENCE [LARGE SCALE GENOMIC DNA]</scope>
    <source>
        <strain evidence="9 10">KCTC 12086</strain>
    </source>
</reference>
<feature type="domain" description="Sigma-54 factor interaction" evidence="7">
    <location>
        <begin position="135"/>
        <end position="358"/>
    </location>
</feature>
<dbReference type="Proteomes" id="UP000061457">
    <property type="component" value="Chromosome I"/>
</dbReference>
<dbReference type="InterPro" id="IPR011006">
    <property type="entry name" value="CheY-like_superfamily"/>
</dbReference>
<dbReference type="GO" id="GO:0000160">
    <property type="term" value="P:phosphorelay signal transduction system"/>
    <property type="evidence" value="ECO:0007669"/>
    <property type="project" value="InterPro"/>
</dbReference>
<keyword evidence="6" id="KW-0597">Phosphoprotein</keyword>
<dbReference type="SUPFAM" id="SSF46689">
    <property type="entry name" value="Homeodomain-like"/>
    <property type="match status" value="1"/>
</dbReference>
<organism evidence="9 10">
    <name type="scientific">Pseudoalteromonas phenolica</name>
    <dbReference type="NCBI Taxonomy" id="161398"/>
    <lineage>
        <taxon>Bacteria</taxon>
        <taxon>Pseudomonadati</taxon>
        <taxon>Pseudomonadota</taxon>
        <taxon>Gammaproteobacteria</taxon>
        <taxon>Alteromonadales</taxon>
        <taxon>Pseudoalteromonadaceae</taxon>
        <taxon>Pseudoalteromonas</taxon>
    </lineage>
</organism>
<dbReference type="Gene3D" id="3.40.50.300">
    <property type="entry name" value="P-loop containing nucleotide triphosphate hydrolases"/>
    <property type="match status" value="1"/>
</dbReference>
<evidence type="ECO:0000259" key="7">
    <source>
        <dbReference type="PROSITE" id="PS50045"/>
    </source>
</evidence>
<dbReference type="InterPro" id="IPR003593">
    <property type="entry name" value="AAA+_ATPase"/>
</dbReference>
<evidence type="ECO:0000313" key="10">
    <source>
        <dbReference type="Proteomes" id="UP000061457"/>
    </source>
</evidence>
<dbReference type="PANTHER" id="PTHR32071:SF116">
    <property type="entry name" value="TRANSCRIPTIONAL REGULATORY PROTEIN GLRR"/>
    <property type="match status" value="1"/>
</dbReference>
<dbReference type="Gene3D" id="1.10.8.60">
    <property type="match status" value="1"/>
</dbReference>
<dbReference type="AlphaFoldDB" id="A0A0S2JWZ3"/>
<protein>
    <submittedName>
        <fullName evidence="9">Response regulator</fullName>
    </submittedName>
</protein>